<sequence>MAPKKAAEAGKRKRKLILLEDKREIICKHDAGVRLVDLAREYARNTSTIATILEDKERIMGRDTAKGVTNIIKNWLAVMDQVENLLLLWIREKVRAGDTVTQAVICAKARALHADLTSQQPAASQEEFKASHGWFNRFRQRCCIHSVLRQGKAASSDLQAAENFAPEFLEIVISEGYLPEQVFNCDAHPPGLEDDLLEEFQFIRKDLPSTQHHTTHPAHGPAADFEFQEALHEGDVPEMPGHDRWFWHHPG</sequence>
<evidence type="ECO:0000256" key="1">
    <source>
        <dbReference type="ARBA" id="ARBA00023125"/>
    </source>
</evidence>
<evidence type="ECO:0000313" key="3">
    <source>
        <dbReference type="EMBL" id="KAJ7313555.1"/>
    </source>
</evidence>
<name>A0A9Q0XJ76_9SAUR</name>
<comment type="caution">
    <text evidence="3">The sequence shown here is derived from an EMBL/GenBank/DDBJ whole genome shotgun (WGS) entry which is preliminary data.</text>
</comment>
<dbReference type="Pfam" id="PF03221">
    <property type="entry name" value="HTH_Tnp_Tc5"/>
    <property type="match status" value="1"/>
</dbReference>
<dbReference type="Gene3D" id="1.10.10.60">
    <property type="entry name" value="Homeodomain-like"/>
    <property type="match status" value="2"/>
</dbReference>
<keyword evidence="1" id="KW-0238">DNA-binding</keyword>
<dbReference type="PANTHER" id="PTHR19303">
    <property type="entry name" value="TRANSPOSON"/>
    <property type="match status" value="1"/>
</dbReference>
<dbReference type="OrthoDB" id="125347at2759"/>
<dbReference type="Proteomes" id="UP001142489">
    <property type="component" value="Unassembled WGS sequence"/>
</dbReference>
<dbReference type="EMBL" id="JAPFRF010000012">
    <property type="protein sequence ID" value="KAJ7313555.1"/>
    <property type="molecule type" value="Genomic_DNA"/>
</dbReference>
<protein>
    <recommendedName>
        <fullName evidence="2">HTH CENPB-type domain-containing protein</fullName>
    </recommendedName>
</protein>
<feature type="domain" description="HTH CENPB-type" evidence="2">
    <location>
        <begin position="70"/>
        <end position="148"/>
    </location>
</feature>
<evidence type="ECO:0000259" key="2">
    <source>
        <dbReference type="PROSITE" id="PS51253"/>
    </source>
</evidence>
<organism evidence="3 4">
    <name type="scientific">Phrynocephalus forsythii</name>
    <dbReference type="NCBI Taxonomy" id="171643"/>
    <lineage>
        <taxon>Eukaryota</taxon>
        <taxon>Metazoa</taxon>
        <taxon>Chordata</taxon>
        <taxon>Craniata</taxon>
        <taxon>Vertebrata</taxon>
        <taxon>Euteleostomi</taxon>
        <taxon>Lepidosauria</taxon>
        <taxon>Squamata</taxon>
        <taxon>Bifurcata</taxon>
        <taxon>Unidentata</taxon>
        <taxon>Episquamata</taxon>
        <taxon>Toxicofera</taxon>
        <taxon>Iguania</taxon>
        <taxon>Acrodonta</taxon>
        <taxon>Agamidae</taxon>
        <taxon>Agaminae</taxon>
        <taxon>Phrynocephalus</taxon>
    </lineage>
</organism>
<dbReference type="GO" id="GO:0005634">
    <property type="term" value="C:nucleus"/>
    <property type="evidence" value="ECO:0007669"/>
    <property type="project" value="TreeGrafter"/>
</dbReference>
<dbReference type="InterPro" id="IPR006600">
    <property type="entry name" value="HTH_CenpB_DNA-bd_dom"/>
</dbReference>
<proteinExistence type="predicted"/>
<dbReference type="PROSITE" id="PS51253">
    <property type="entry name" value="HTH_CENPB"/>
    <property type="match status" value="1"/>
</dbReference>
<keyword evidence="4" id="KW-1185">Reference proteome</keyword>
<reference evidence="3" key="1">
    <citation type="journal article" date="2023" name="DNA Res.">
        <title>Chromosome-level genome assembly of Phrynocephalus forsythii using third-generation DNA sequencing and Hi-C analysis.</title>
        <authorList>
            <person name="Qi Y."/>
            <person name="Zhao W."/>
            <person name="Zhao Y."/>
            <person name="Niu C."/>
            <person name="Cao S."/>
            <person name="Zhang Y."/>
        </authorList>
    </citation>
    <scope>NUCLEOTIDE SEQUENCE</scope>
    <source>
        <tissue evidence="3">Muscle</tissue>
    </source>
</reference>
<dbReference type="GO" id="GO:0003677">
    <property type="term" value="F:DNA binding"/>
    <property type="evidence" value="ECO:0007669"/>
    <property type="project" value="UniProtKB-KW"/>
</dbReference>
<dbReference type="AlphaFoldDB" id="A0A9Q0XJ76"/>
<gene>
    <name evidence="3" type="ORF">JRQ81_005040</name>
</gene>
<dbReference type="InterPro" id="IPR009057">
    <property type="entry name" value="Homeodomain-like_sf"/>
</dbReference>
<dbReference type="PANTHER" id="PTHR19303:SF27">
    <property type="entry name" value="HTH CENPB-TYPE DOMAIN-CONTAINING PROTEIN"/>
    <property type="match status" value="1"/>
</dbReference>
<evidence type="ECO:0000313" key="4">
    <source>
        <dbReference type="Proteomes" id="UP001142489"/>
    </source>
</evidence>
<dbReference type="SMART" id="SM00674">
    <property type="entry name" value="CENPB"/>
    <property type="match status" value="1"/>
</dbReference>
<accession>A0A9Q0XJ76</accession>
<dbReference type="InterPro" id="IPR050863">
    <property type="entry name" value="CenT-Element_Derived"/>
</dbReference>
<dbReference type="SUPFAM" id="SSF46689">
    <property type="entry name" value="Homeodomain-like"/>
    <property type="match status" value="2"/>
</dbReference>